<dbReference type="Pfam" id="PF00929">
    <property type="entry name" value="RNase_T"/>
    <property type="match status" value="1"/>
</dbReference>
<feature type="compositionally biased region" description="Basic residues" evidence="10">
    <location>
        <begin position="392"/>
        <end position="401"/>
    </location>
</feature>
<keyword evidence="6" id="KW-0378">Hydrolase</keyword>
<dbReference type="Proteomes" id="UP001303473">
    <property type="component" value="Unassembled WGS sequence"/>
</dbReference>
<evidence type="ECO:0000256" key="9">
    <source>
        <dbReference type="ARBA" id="ARBA00025599"/>
    </source>
</evidence>
<evidence type="ECO:0000313" key="13">
    <source>
        <dbReference type="Proteomes" id="UP001303473"/>
    </source>
</evidence>
<evidence type="ECO:0000256" key="2">
    <source>
        <dbReference type="ARBA" id="ARBA00010489"/>
    </source>
</evidence>
<evidence type="ECO:0000256" key="3">
    <source>
        <dbReference type="ARBA" id="ARBA00016937"/>
    </source>
</evidence>
<evidence type="ECO:0000256" key="6">
    <source>
        <dbReference type="ARBA" id="ARBA00022801"/>
    </source>
</evidence>
<name>A0AAN6S4X0_9PEZI</name>
<keyword evidence="4" id="KW-0698">rRNA processing</keyword>
<dbReference type="InterPro" id="IPR012337">
    <property type="entry name" value="RNaseH-like_sf"/>
</dbReference>
<dbReference type="InterPro" id="IPR047021">
    <property type="entry name" value="REXO1/3/4-like"/>
</dbReference>
<evidence type="ECO:0000256" key="5">
    <source>
        <dbReference type="ARBA" id="ARBA00022722"/>
    </source>
</evidence>
<comment type="function">
    <text evidence="9">Exoribonuclease involved in ribosome biosynthesis. Involved in the processing of ITS1, the internal transcribed spacer localized between the 18S and 5.8S rRNAs.</text>
</comment>
<dbReference type="CDD" id="cd06144">
    <property type="entry name" value="REX4_like"/>
    <property type="match status" value="1"/>
</dbReference>
<evidence type="ECO:0000313" key="12">
    <source>
        <dbReference type="EMBL" id="KAK3940128.1"/>
    </source>
</evidence>
<evidence type="ECO:0000256" key="4">
    <source>
        <dbReference type="ARBA" id="ARBA00022552"/>
    </source>
</evidence>
<feature type="region of interest" description="Disordered" evidence="10">
    <location>
        <begin position="19"/>
        <end position="108"/>
    </location>
</feature>
<comment type="caution">
    <text evidence="12">The sequence shown here is derived from an EMBL/GenBank/DDBJ whole genome shotgun (WGS) entry which is preliminary data.</text>
</comment>
<accession>A0AAN6S4X0</accession>
<reference evidence="13" key="1">
    <citation type="journal article" date="2023" name="Mol. Phylogenet. Evol.">
        <title>Genome-scale phylogeny and comparative genomics of the fungal order Sordariales.</title>
        <authorList>
            <person name="Hensen N."/>
            <person name="Bonometti L."/>
            <person name="Westerberg I."/>
            <person name="Brannstrom I.O."/>
            <person name="Guillou S."/>
            <person name="Cros-Aarteil S."/>
            <person name="Calhoun S."/>
            <person name="Haridas S."/>
            <person name="Kuo A."/>
            <person name="Mondo S."/>
            <person name="Pangilinan J."/>
            <person name="Riley R."/>
            <person name="LaButti K."/>
            <person name="Andreopoulos B."/>
            <person name="Lipzen A."/>
            <person name="Chen C."/>
            <person name="Yan M."/>
            <person name="Daum C."/>
            <person name="Ng V."/>
            <person name="Clum A."/>
            <person name="Steindorff A."/>
            <person name="Ohm R.A."/>
            <person name="Martin F."/>
            <person name="Silar P."/>
            <person name="Natvig D.O."/>
            <person name="Lalanne C."/>
            <person name="Gautier V."/>
            <person name="Ament-Velasquez S.L."/>
            <person name="Kruys A."/>
            <person name="Hutchinson M.I."/>
            <person name="Powell A.J."/>
            <person name="Barry K."/>
            <person name="Miller A.N."/>
            <person name="Grigoriev I.V."/>
            <person name="Debuchy R."/>
            <person name="Gladieux P."/>
            <person name="Hiltunen Thoren M."/>
            <person name="Johannesson H."/>
        </authorList>
    </citation>
    <scope>NUCLEOTIDE SEQUENCE [LARGE SCALE GENOMIC DNA]</scope>
    <source>
        <strain evidence="13">CBS 340.73</strain>
    </source>
</reference>
<comment type="similarity">
    <text evidence="2">Belongs to the REXO4 family.</text>
</comment>
<feature type="domain" description="Exonuclease" evidence="11">
    <location>
        <begin position="199"/>
        <end position="372"/>
    </location>
</feature>
<evidence type="ECO:0000256" key="7">
    <source>
        <dbReference type="ARBA" id="ARBA00022839"/>
    </source>
</evidence>
<keyword evidence="8" id="KW-0539">Nucleus</keyword>
<evidence type="ECO:0000256" key="1">
    <source>
        <dbReference type="ARBA" id="ARBA00004123"/>
    </source>
</evidence>
<dbReference type="GO" id="GO:0005634">
    <property type="term" value="C:nucleus"/>
    <property type="evidence" value="ECO:0007669"/>
    <property type="project" value="UniProtKB-SubCell"/>
</dbReference>
<dbReference type="FunFam" id="3.30.420.10:FF:000007">
    <property type="entry name" value="Interferon-stimulated exonuclease gene 20"/>
    <property type="match status" value="1"/>
</dbReference>
<feature type="compositionally biased region" description="Low complexity" evidence="10">
    <location>
        <begin position="63"/>
        <end position="98"/>
    </location>
</feature>
<dbReference type="InterPro" id="IPR037431">
    <property type="entry name" value="REX4_DEDDh_dom"/>
</dbReference>
<gene>
    <name evidence="12" type="ORF">QBC46DRAFT_386060</name>
</gene>
<dbReference type="SUPFAM" id="SSF53098">
    <property type="entry name" value="Ribonuclease H-like"/>
    <property type="match status" value="1"/>
</dbReference>
<sequence length="401" mass="42605">MAPPELSSNWKKLQAKIKADSTAAESTTTTTSSFKPTTTSSSGGPGVKRKAAGSDSLSKEDSFSSQAPPAKRRAPPSAKLSKSAVVVTKSTSTPSTQKTQKKKTKKKVVQMGAADSKIDVTSTAVSKTGAPITASAPSASLSLWAAENDISAESIAEAYNLGLGTSTTSTSVFPSTLPSLSKSDLPNAGLLVSLASVGKYVSIDCEMVGVGPDGYSSALARVSVVDFHGRQVYDSFVRPRESVTDWRTHVSGVAPRHMATARSFEEVQTQISDLLSGVGLRDADLGAGGRILIGHDVKHDLQVLMLDHPSRLIRDTARYSGFRKYGHGPKPALRVLAREILRLEIHTGQHSSIEDARVAMLLFRKHKSGFDLEHANRFPDTTPNGPQGKRAQGGKKKKGRT</sequence>
<dbReference type="GO" id="GO:0000027">
    <property type="term" value="P:ribosomal large subunit assembly"/>
    <property type="evidence" value="ECO:0007669"/>
    <property type="project" value="TreeGrafter"/>
</dbReference>
<feature type="compositionally biased region" description="Basic residues" evidence="10">
    <location>
        <begin position="99"/>
        <end position="108"/>
    </location>
</feature>
<dbReference type="PANTHER" id="PTHR12801">
    <property type="entry name" value="RNA EXONUCLEASE REXO1 / RECO3 FAMILY MEMBER-RELATED"/>
    <property type="match status" value="1"/>
</dbReference>
<keyword evidence="7" id="KW-0269">Exonuclease</keyword>
<keyword evidence="5" id="KW-0540">Nuclease</keyword>
<evidence type="ECO:0000256" key="8">
    <source>
        <dbReference type="ARBA" id="ARBA00023242"/>
    </source>
</evidence>
<dbReference type="GO" id="GO:0006364">
    <property type="term" value="P:rRNA processing"/>
    <property type="evidence" value="ECO:0007669"/>
    <property type="project" value="UniProtKB-KW"/>
</dbReference>
<feature type="compositionally biased region" description="Low complexity" evidence="10">
    <location>
        <begin position="21"/>
        <end position="42"/>
    </location>
</feature>
<dbReference type="InterPro" id="IPR036397">
    <property type="entry name" value="RNaseH_sf"/>
</dbReference>
<dbReference type="AlphaFoldDB" id="A0AAN6S4X0"/>
<dbReference type="EMBL" id="MU853800">
    <property type="protein sequence ID" value="KAK3940128.1"/>
    <property type="molecule type" value="Genomic_DNA"/>
</dbReference>
<proteinExistence type="inferred from homology"/>
<comment type="subcellular location">
    <subcellularLocation>
        <location evidence="1">Nucleus</location>
    </subcellularLocation>
</comment>
<dbReference type="PANTHER" id="PTHR12801:SF45">
    <property type="entry name" value="RNA EXONUCLEASE 4"/>
    <property type="match status" value="1"/>
</dbReference>
<feature type="region of interest" description="Disordered" evidence="10">
    <location>
        <begin position="373"/>
        <end position="401"/>
    </location>
</feature>
<dbReference type="GO" id="GO:0003676">
    <property type="term" value="F:nucleic acid binding"/>
    <property type="evidence" value="ECO:0007669"/>
    <property type="project" value="InterPro"/>
</dbReference>
<evidence type="ECO:0000259" key="11">
    <source>
        <dbReference type="SMART" id="SM00479"/>
    </source>
</evidence>
<protein>
    <recommendedName>
        <fullName evidence="3">RNA exonuclease 4</fullName>
    </recommendedName>
</protein>
<dbReference type="Gene3D" id="3.30.420.10">
    <property type="entry name" value="Ribonuclease H-like superfamily/Ribonuclease H"/>
    <property type="match status" value="1"/>
</dbReference>
<organism evidence="12 13">
    <name type="scientific">Diplogelasinospora grovesii</name>
    <dbReference type="NCBI Taxonomy" id="303347"/>
    <lineage>
        <taxon>Eukaryota</taxon>
        <taxon>Fungi</taxon>
        <taxon>Dikarya</taxon>
        <taxon>Ascomycota</taxon>
        <taxon>Pezizomycotina</taxon>
        <taxon>Sordariomycetes</taxon>
        <taxon>Sordariomycetidae</taxon>
        <taxon>Sordariales</taxon>
        <taxon>Diplogelasinosporaceae</taxon>
        <taxon>Diplogelasinospora</taxon>
    </lineage>
</organism>
<dbReference type="GO" id="GO:0008408">
    <property type="term" value="F:3'-5' exonuclease activity"/>
    <property type="evidence" value="ECO:0007669"/>
    <property type="project" value="InterPro"/>
</dbReference>
<keyword evidence="13" id="KW-1185">Reference proteome</keyword>
<dbReference type="SMART" id="SM00479">
    <property type="entry name" value="EXOIII"/>
    <property type="match status" value="1"/>
</dbReference>
<dbReference type="InterPro" id="IPR013520">
    <property type="entry name" value="Ribonucl_H"/>
</dbReference>
<evidence type="ECO:0000256" key="10">
    <source>
        <dbReference type="SAM" id="MobiDB-lite"/>
    </source>
</evidence>